<dbReference type="Gene3D" id="3.80.10.10">
    <property type="entry name" value="Ribonuclease Inhibitor"/>
    <property type="match status" value="1"/>
</dbReference>
<sequence length="440" mass="50364">MGNSGKRKGKRTRKKRRYLTEKPPAKKAATSDVSSLLSTKIGQENSLFVDTNIKTLYRWDLIEPESRNEPQRSSGMVPSLTRICADTVAQNVSQLHPSYLDSSWTVWKHVWLCILERKLDSPAVFGMFVRQFGKEPTFRCHRSDTSSTRSTALQGSLIPSNSKVLHRMENIFSNVSLKDFAHYVSHNSLGLALDMSSRLSRTMDIHLILHFKTLTALDLSYSDMDDSFLKSLSIALDDKLHQLRVLVLHKCPRMSSQAISQLMQSPTNSLDYIECNHRLVEGSEFASHLSVTPTNNPLYVEHTNWKYIGTNILSRLPLGLKTYALHNRHAVPLSTRILYDVMVYDEEYQSPDQMPYTWKERIIRRNQNPNIISYIRDRSHHVNPPTPAVATKTTITTSEPNPPKTIFKVSRKLRPSNDPRTIKRAKPISKKTNVSEFFEI</sequence>
<dbReference type="EMBL" id="OZ004259">
    <property type="protein sequence ID" value="CAK7915953.1"/>
    <property type="molecule type" value="Genomic_DNA"/>
</dbReference>
<feature type="compositionally biased region" description="Basic residues" evidence="1">
    <location>
        <begin position="1"/>
        <end position="17"/>
    </location>
</feature>
<organism evidence="2 3">
    <name type="scientific">[Candida] anglica</name>
    <dbReference type="NCBI Taxonomy" id="148631"/>
    <lineage>
        <taxon>Eukaryota</taxon>
        <taxon>Fungi</taxon>
        <taxon>Dikarya</taxon>
        <taxon>Ascomycota</taxon>
        <taxon>Saccharomycotina</taxon>
        <taxon>Pichiomycetes</taxon>
        <taxon>Debaryomycetaceae</taxon>
        <taxon>Kurtzmaniella</taxon>
    </lineage>
</organism>
<evidence type="ECO:0000313" key="2">
    <source>
        <dbReference type="EMBL" id="CAK7915953.1"/>
    </source>
</evidence>
<proteinExistence type="predicted"/>
<dbReference type="Proteomes" id="UP001497600">
    <property type="component" value="Chromosome G"/>
</dbReference>
<evidence type="ECO:0000313" key="3">
    <source>
        <dbReference type="Proteomes" id="UP001497600"/>
    </source>
</evidence>
<reference evidence="2 3" key="1">
    <citation type="submission" date="2024-01" db="EMBL/GenBank/DDBJ databases">
        <authorList>
            <consortium name="Genoscope - CEA"/>
            <person name="William W."/>
        </authorList>
    </citation>
    <scope>NUCLEOTIDE SEQUENCE [LARGE SCALE GENOMIC DNA]</scope>
    <source>
        <strain evidence="2 3">29B2s-10</strain>
    </source>
</reference>
<gene>
    <name evidence="2" type="ORF">CAAN4_G01618</name>
</gene>
<dbReference type="SUPFAM" id="SSF52047">
    <property type="entry name" value="RNI-like"/>
    <property type="match status" value="1"/>
</dbReference>
<protein>
    <submittedName>
        <fullName evidence="2">Uncharacterized protein</fullName>
    </submittedName>
</protein>
<evidence type="ECO:0000256" key="1">
    <source>
        <dbReference type="SAM" id="MobiDB-lite"/>
    </source>
</evidence>
<dbReference type="InterPro" id="IPR032675">
    <property type="entry name" value="LRR_dom_sf"/>
</dbReference>
<feature type="region of interest" description="Disordered" evidence="1">
    <location>
        <begin position="1"/>
        <end position="31"/>
    </location>
</feature>
<accession>A0ABP0EGN3</accession>
<keyword evidence="3" id="KW-1185">Reference proteome</keyword>
<name>A0ABP0EGN3_9ASCO</name>